<name>A0A0B8NUL0_9VIBR</name>
<reference evidence="1 2" key="1">
    <citation type="submission" date="2015-01" db="EMBL/GenBank/DDBJ databases">
        <title>Vibrio sp. C1 JCM 19231 whole genome shotgun sequence.</title>
        <authorList>
            <person name="Sawabe T."/>
            <person name="Meirelles P."/>
            <person name="Feng G."/>
            <person name="Sayaka M."/>
            <person name="Hattori M."/>
            <person name="Ohkuma M."/>
        </authorList>
    </citation>
    <scope>NUCLEOTIDE SEQUENCE [LARGE SCALE GENOMIC DNA]</scope>
    <source>
        <strain evidence="2">JCM 19231</strain>
    </source>
</reference>
<dbReference type="Proteomes" id="UP000031671">
    <property type="component" value="Unassembled WGS sequence"/>
</dbReference>
<keyword evidence="2" id="KW-1185">Reference proteome</keyword>
<evidence type="ECO:0000313" key="1">
    <source>
        <dbReference type="EMBL" id="GAM58225.1"/>
    </source>
</evidence>
<organism evidence="1 2">
    <name type="scientific">Vibrio ishigakensis</name>
    <dbReference type="NCBI Taxonomy" id="1481914"/>
    <lineage>
        <taxon>Bacteria</taxon>
        <taxon>Pseudomonadati</taxon>
        <taxon>Pseudomonadota</taxon>
        <taxon>Gammaproteobacteria</taxon>
        <taxon>Vibrionales</taxon>
        <taxon>Vibrionaceae</taxon>
        <taxon>Vibrio</taxon>
    </lineage>
</organism>
<reference evidence="1 2" key="2">
    <citation type="submission" date="2015-01" db="EMBL/GenBank/DDBJ databases">
        <authorList>
            <consortium name="NBRP consortium"/>
            <person name="Sawabe T."/>
            <person name="Meirelles P."/>
            <person name="Feng G."/>
            <person name="Sayaka M."/>
            <person name="Hattori M."/>
            <person name="Ohkuma M."/>
        </authorList>
    </citation>
    <scope>NUCLEOTIDE SEQUENCE [LARGE SCALE GENOMIC DNA]</scope>
    <source>
        <strain evidence="2">JCM 19231</strain>
    </source>
</reference>
<comment type="caution">
    <text evidence="1">The sequence shown here is derived from an EMBL/GenBank/DDBJ whole genome shotgun (WGS) entry which is preliminary data.</text>
</comment>
<protein>
    <submittedName>
        <fullName evidence="1">D-lactate dehydrogenase</fullName>
    </submittedName>
</protein>
<dbReference type="AlphaFoldDB" id="A0A0B8NUL0"/>
<proteinExistence type="predicted"/>
<dbReference type="EMBL" id="BBRZ01000078">
    <property type="protein sequence ID" value="GAM58225.1"/>
    <property type="molecule type" value="Genomic_DNA"/>
</dbReference>
<sequence>MEKLELNAIDEPVMLHLTCSNQKLGHQNEVLALAKRCSSEVIVPEHVHCCGFAGTKGVITPELNESALSPLKAQVPEGCSRGFSTSATCEIGLSRHSGIAYQNLLYLVDEVSSR</sequence>
<accession>A0A0B8NUL0</accession>
<evidence type="ECO:0000313" key="2">
    <source>
        <dbReference type="Proteomes" id="UP000031671"/>
    </source>
</evidence>
<gene>
    <name evidence="1" type="ORF">JCM19231_5372</name>
</gene>